<protein>
    <submittedName>
        <fullName evidence="1">Uncharacterized protein</fullName>
    </submittedName>
</protein>
<proteinExistence type="predicted"/>
<reference evidence="1" key="2">
    <citation type="journal article" date="2015" name="Data Brief">
        <title>Shoot transcriptome of the giant reed, Arundo donax.</title>
        <authorList>
            <person name="Barrero R.A."/>
            <person name="Guerrero F.D."/>
            <person name="Moolhuijzen P."/>
            <person name="Goolsby J.A."/>
            <person name="Tidwell J."/>
            <person name="Bellgard S.E."/>
            <person name="Bellgard M.I."/>
        </authorList>
    </citation>
    <scope>NUCLEOTIDE SEQUENCE</scope>
    <source>
        <tissue evidence="1">Shoot tissue taken approximately 20 cm above the soil surface</tissue>
    </source>
</reference>
<sequence>MIHFFLPGTFRALSDLTL</sequence>
<dbReference type="AlphaFoldDB" id="A0A0A8ZLJ1"/>
<name>A0A0A8ZLJ1_ARUDO</name>
<accession>A0A0A8ZLJ1</accession>
<organism evidence="1">
    <name type="scientific">Arundo donax</name>
    <name type="common">Giant reed</name>
    <name type="synonym">Donax arundinaceus</name>
    <dbReference type="NCBI Taxonomy" id="35708"/>
    <lineage>
        <taxon>Eukaryota</taxon>
        <taxon>Viridiplantae</taxon>
        <taxon>Streptophyta</taxon>
        <taxon>Embryophyta</taxon>
        <taxon>Tracheophyta</taxon>
        <taxon>Spermatophyta</taxon>
        <taxon>Magnoliopsida</taxon>
        <taxon>Liliopsida</taxon>
        <taxon>Poales</taxon>
        <taxon>Poaceae</taxon>
        <taxon>PACMAD clade</taxon>
        <taxon>Arundinoideae</taxon>
        <taxon>Arundineae</taxon>
        <taxon>Arundo</taxon>
    </lineage>
</organism>
<evidence type="ECO:0000313" key="1">
    <source>
        <dbReference type="EMBL" id="JAD39661.1"/>
    </source>
</evidence>
<reference evidence="1" key="1">
    <citation type="submission" date="2014-09" db="EMBL/GenBank/DDBJ databases">
        <authorList>
            <person name="Magalhaes I.L.F."/>
            <person name="Oliveira U."/>
            <person name="Santos F.R."/>
            <person name="Vidigal T.H.D.A."/>
            <person name="Brescovit A.D."/>
            <person name="Santos A.J."/>
        </authorList>
    </citation>
    <scope>NUCLEOTIDE SEQUENCE</scope>
    <source>
        <tissue evidence="1">Shoot tissue taken approximately 20 cm above the soil surface</tissue>
    </source>
</reference>
<dbReference type="EMBL" id="GBRH01258234">
    <property type="protein sequence ID" value="JAD39661.1"/>
    <property type="molecule type" value="Transcribed_RNA"/>
</dbReference>